<dbReference type="AlphaFoldDB" id="A0A6P7M3J3"/>
<dbReference type="KEGG" id="bspl:114852435"/>
<accession>A0A6P7M3J3</accession>
<evidence type="ECO:0000313" key="3">
    <source>
        <dbReference type="Proteomes" id="UP000515150"/>
    </source>
</evidence>
<sequence>MTALVFNSVLLEISNQLSSQQLDDLKFLCTDIIGRKHLEKTTSGRDLFRLLTERQKLGAGDTDFLCDLLNKVHRPDLSDKLRSCESLPGSSEPDETEKAKLIIATEVIAENLARNWRKLGRKLGLSEVKLESIDRRHPCELDEIAVDVLKEWRKSKGADAQTKQLIDALRACNLNWTADKVEEKLKEQGY</sequence>
<dbReference type="Pfam" id="PF00531">
    <property type="entry name" value="Death"/>
    <property type="match status" value="1"/>
</dbReference>
<proteinExistence type="predicted"/>
<dbReference type="CTD" id="8772"/>
<dbReference type="GO" id="GO:0031265">
    <property type="term" value="C:CD95 death-inducing signaling complex"/>
    <property type="evidence" value="ECO:0007669"/>
    <property type="project" value="TreeGrafter"/>
</dbReference>
<dbReference type="PANTHER" id="PTHR15077:SF10">
    <property type="entry name" value="FAS-ASSOCIATED DEATH DOMAIN PROTEIN"/>
    <property type="match status" value="1"/>
</dbReference>
<dbReference type="GO" id="GO:0045089">
    <property type="term" value="P:positive regulation of innate immune response"/>
    <property type="evidence" value="ECO:0007669"/>
    <property type="project" value="TreeGrafter"/>
</dbReference>
<evidence type="ECO:0000313" key="4">
    <source>
        <dbReference type="RefSeq" id="XP_029000644.1"/>
    </source>
</evidence>
<dbReference type="FunCoup" id="A0A6P7M3J3">
    <property type="interactions" value="1442"/>
</dbReference>
<dbReference type="GO" id="GO:0089720">
    <property type="term" value="F:caspase binding"/>
    <property type="evidence" value="ECO:0007669"/>
    <property type="project" value="TreeGrafter"/>
</dbReference>
<dbReference type="RefSeq" id="XP_029000644.1">
    <property type="nucleotide sequence ID" value="XM_029144811.3"/>
</dbReference>
<gene>
    <name evidence="4" type="primary">fadd</name>
</gene>
<dbReference type="InterPro" id="IPR016729">
    <property type="entry name" value="FADD"/>
</dbReference>
<dbReference type="InterPro" id="IPR000488">
    <property type="entry name" value="Death_dom"/>
</dbReference>
<dbReference type="Gene3D" id="1.10.533.10">
    <property type="entry name" value="Death Domain, Fas"/>
    <property type="match status" value="2"/>
</dbReference>
<keyword evidence="3" id="KW-1185">Reference proteome</keyword>
<dbReference type="GO" id="GO:0005123">
    <property type="term" value="F:death receptor binding"/>
    <property type="evidence" value="ECO:0007669"/>
    <property type="project" value="TreeGrafter"/>
</dbReference>
<feature type="domain" description="Death" evidence="1">
    <location>
        <begin position="101"/>
        <end position="185"/>
    </location>
</feature>
<dbReference type="InParanoid" id="A0A6P7M3J3"/>
<evidence type="ECO:0000259" key="1">
    <source>
        <dbReference type="PROSITE" id="PS50017"/>
    </source>
</evidence>
<protein>
    <submittedName>
        <fullName evidence="4">Protein FADD</fullName>
    </submittedName>
</protein>
<dbReference type="InterPro" id="IPR011029">
    <property type="entry name" value="DEATH-like_dom_sf"/>
</dbReference>
<dbReference type="GeneID" id="114852435"/>
<dbReference type="SMART" id="SM00005">
    <property type="entry name" value="DEATH"/>
    <property type="match status" value="1"/>
</dbReference>
<name>A0A6P7M3J3_BETSP</name>
<reference evidence="4" key="1">
    <citation type="submission" date="2025-08" db="UniProtKB">
        <authorList>
            <consortium name="RefSeq"/>
        </authorList>
    </citation>
    <scope>IDENTIFICATION</scope>
</reference>
<evidence type="ECO:0000259" key="2">
    <source>
        <dbReference type="PROSITE" id="PS50168"/>
    </source>
</evidence>
<dbReference type="SUPFAM" id="SSF47986">
    <property type="entry name" value="DEATH domain"/>
    <property type="match status" value="1"/>
</dbReference>
<dbReference type="SMART" id="SM00031">
    <property type="entry name" value="DED"/>
    <property type="match status" value="1"/>
</dbReference>
<dbReference type="InterPro" id="IPR001875">
    <property type="entry name" value="DED_dom"/>
</dbReference>
<dbReference type="GO" id="GO:0097191">
    <property type="term" value="P:extrinsic apoptotic signaling pathway"/>
    <property type="evidence" value="ECO:0007669"/>
    <property type="project" value="TreeGrafter"/>
</dbReference>
<dbReference type="Proteomes" id="UP000515150">
    <property type="component" value="Chromosome 3"/>
</dbReference>
<dbReference type="Pfam" id="PF01335">
    <property type="entry name" value="DED"/>
    <property type="match status" value="1"/>
</dbReference>
<dbReference type="OrthoDB" id="100767at2759"/>
<organism evidence="3 4">
    <name type="scientific">Betta splendens</name>
    <name type="common">Siamese fighting fish</name>
    <dbReference type="NCBI Taxonomy" id="158456"/>
    <lineage>
        <taxon>Eukaryota</taxon>
        <taxon>Metazoa</taxon>
        <taxon>Chordata</taxon>
        <taxon>Craniata</taxon>
        <taxon>Vertebrata</taxon>
        <taxon>Euteleostomi</taxon>
        <taxon>Actinopterygii</taxon>
        <taxon>Neopterygii</taxon>
        <taxon>Teleostei</taxon>
        <taxon>Neoteleostei</taxon>
        <taxon>Acanthomorphata</taxon>
        <taxon>Anabantaria</taxon>
        <taxon>Anabantiformes</taxon>
        <taxon>Anabantoidei</taxon>
        <taxon>Osphronemidae</taxon>
        <taxon>Betta</taxon>
    </lineage>
</organism>
<feature type="domain" description="DED" evidence="2">
    <location>
        <begin position="5"/>
        <end position="83"/>
    </location>
</feature>
<dbReference type="PANTHER" id="PTHR15077">
    <property type="entry name" value="FAS-ASSOCIATING DEATH DOMAIN-CONTAINING PROTEIN FADD"/>
    <property type="match status" value="1"/>
</dbReference>
<dbReference type="GO" id="GO:0043065">
    <property type="term" value="P:positive regulation of apoptotic process"/>
    <property type="evidence" value="ECO:0007669"/>
    <property type="project" value="Ensembl"/>
</dbReference>
<dbReference type="PROSITE" id="PS50168">
    <property type="entry name" value="DED"/>
    <property type="match status" value="1"/>
</dbReference>
<dbReference type="PROSITE" id="PS50017">
    <property type="entry name" value="DEATH_DOMAIN"/>
    <property type="match status" value="1"/>
</dbReference>
<dbReference type="CDD" id="cd08336">
    <property type="entry name" value="DED_FADD"/>
    <property type="match status" value="1"/>
</dbReference>